<dbReference type="AlphaFoldDB" id="A0A9D4HBY2"/>
<comment type="caution">
    <text evidence="1">The sequence shown here is derived from an EMBL/GenBank/DDBJ whole genome shotgun (WGS) entry which is preliminary data.</text>
</comment>
<evidence type="ECO:0000313" key="2">
    <source>
        <dbReference type="Proteomes" id="UP000828390"/>
    </source>
</evidence>
<gene>
    <name evidence="1" type="ORF">DPMN_105215</name>
</gene>
<evidence type="ECO:0000313" key="1">
    <source>
        <dbReference type="EMBL" id="KAH3831942.1"/>
    </source>
</evidence>
<reference evidence="1" key="1">
    <citation type="journal article" date="2019" name="bioRxiv">
        <title>The Genome of the Zebra Mussel, Dreissena polymorpha: A Resource for Invasive Species Research.</title>
        <authorList>
            <person name="McCartney M.A."/>
            <person name="Auch B."/>
            <person name="Kono T."/>
            <person name="Mallez S."/>
            <person name="Zhang Y."/>
            <person name="Obille A."/>
            <person name="Becker A."/>
            <person name="Abrahante J.E."/>
            <person name="Garbe J."/>
            <person name="Badalamenti J.P."/>
            <person name="Herman A."/>
            <person name="Mangelson H."/>
            <person name="Liachko I."/>
            <person name="Sullivan S."/>
            <person name="Sone E.D."/>
            <person name="Koren S."/>
            <person name="Silverstein K.A.T."/>
            <person name="Beckman K.B."/>
            <person name="Gohl D.M."/>
        </authorList>
    </citation>
    <scope>NUCLEOTIDE SEQUENCE</scope>
    <source>
        <strain evidence="1">Duluth1</strain>
        <tissue evidence="1">Whole animal</tissue>
    </source>
</reference>
<dbReference type="EMBL" id="JAIWYP010000004">
    <property type="protein sequence ID" value="KAH3831942.1"/>
    <property type="molecule type" value="Genomic_DNA"/>
</dbReference>
<name>A0A9D4HBY2_DREPO</name>
<keyword evidence="2" id="KW-1185">Reference proteome</keyword>
<dbReference type="Proteomes" id="UP000828390">
    <property type="component" value="Unassembled WGS sequence"/>
</dbReference>
<sequence>MNRYPGRRFYIVESWDGGCDKDPSYMIALANHNNPCGYDKRDAYPVFLYSKLTGPGHPSNANGTSLL</sequence>
<accession>A0A9D4HBY2</accession>
<reference evidence="1" key="2">
    <citation type="submission" date="2020-11" db="EMBL/GenBank/DDBJ databases">
        <authorList>
            <person name="McCartney M.A."/>
            <person name="Auch B."/>
            <person name="Kono T."/>
            <person name="Mallez S."/>
            <person name="Becker A."/>
            <person name="Gohl D.M."/>
            <person name="Silverstein K.A.T."/>
            <person name="Koren S."/>
            <person name="Bechman K.B."/>
            <person name="Herman A."/>
            <person name="Abrahante J.E."/>
            <person name="Garbe J."/>
        </authorList>
    </citation>
    <scope>NUCLEOTIDE SEQUENCE</scope>
    <source>
        <strain evidence="1">Duluth1</strain>
        <tissue evidence="1">Whole animal</tissue>
    </source>
</reference>
<organism evidence="1 2">
    <name type="scientific">Dreissena polymorpha</name>
    <name type="common">Zebra mussel</name>
    <name type="synonym">Mytilus polymorpha</name>
    <dbReference type="NCBI Taxonomy" id="45954"/>
    <lineage>
        <taxon>Eukaryota</taxon>
        <taxon>Metazoa</taxon>
        <taxon>Spiralia</taxon>
        <taxon>Lophotrochozoa</taxon>
        <taxon>Mollusca</taxon>
        <taxon>Bivalvia</taxon>
        <taxon>Autobranchia</taxon>
        <taxon>Heteroconchia</taxon>
        <taxon>Euheterodonta</taxon>
        <taxon>Imparidentia</taxon>
        <taxon>Neoheterodontei</taxon>
        <taxon>Myida</taxon>
        <taxon>Dreissenoidea</taxon>
        <taxon>Dreissenidae</taxon>
        <taxon>Dreissena</taxon>
    </lineage>
</organism>
<proteinExistence type="predicted"/>
<protein>
    <submittedName>
        <fullName evidence="1">Uncharacterized protein</fullName>
    </submittedName>
</protein>